<reference evidence="4" key="1">
    <citation type="journal article" date="2021" name="Proc. Natl. Acad. Sci. U.S.A.">
        <title>A Catalog of Tens of Thousands of Viruses from Human Metagenomes Reveals Hidden Associations with Chronic Diseases.</title>
        <authorList>
            <person name="Tisza M.J."/>
            <person name="Buck C.B."/>
        </authorList>
    </citation>
    <scope>NUCLEOTIDE SEQUENCE</scope>
    <source>
        <strain evidence="4">Ctj994</strain>
    </source>
</reference>
<evidence type="ECO:0000313" key="4">
    <source>
        <dbReference type="EMBL" id="DAD99202.1"/>
    </source>
</evidence>
<dbReference type="GO" id="GO:0004519">
    <property type="term" value="F:endonuclease activity"/>
    <property type="evidence" value="ECO:0007669"/>
    <property type="project" value="InterPro"/>
</dbReference>
<name>A0A8S5NYA6_9CAUD</name>
<feature type="domain" description="Phage terminase large subunit GpA ATPase" evidence="2">
    <location>
        <begin position="63"/>
        <end position="309"/>
    </location>
</feature>
<feature type="compositionally biased region" description="Basic residues" evidence="1">
    <location>
        <begin position="11"/>
        <end position="23"/>
    </location>
</feature>
<evidence type="ECO:0000259" key="3">
    <source>
        <dbReference type="Pfam" id="PF20454"/>
    </source>
</evidence>
<feature type="domain" description="Terminase large subunit GpA endonuclease" evidence="3">
    <location>
        <begin position="322"/>
        <end position="596"/>
    </location>
</feature>
<feature type="region of interest" description="Disordered" evidence="1">
    <location>
        <begin position="1"/>
        <end position="28"/>
    </location>
</feature>
<protein>
    <submittedName>
        <fullName evidence="4">Terminase large subunit</fullName>
    </submittedName>
</protein>
<evidence type="ECO:0000259" key="2">
    <source>
        <dbReference type="Pfam" id="PF05876"/>
    </source>
</evidence>
<sequence>MVLSKNTSKATHAKASTRRKSKPREKISPKVDWFPEELEAFKPPERYTVSEWADNFRVLTSVSAEPGRWRTNRTPYLKEPMDRFTDPLIEKIVLCFGAQLGKTETELNMIGYALDQTSSPTMMVYPTDTIAKFASDKRVQPMIKSVKSISDKFDEGSKLLELDFNNGNYMVLVGANSPSSLSSRSIKYLFFDEIDKYPAFAGKEADPIKLATERTKTFVDKKIVMVSTPTVESGNIWQAFMSANERRQYYVPCPHCGVSQTLKFKQIKWPEEHNDNADMIRDTAYYECEHCGERIYDKHKMEMLRSGEWRAVNKSQSKVRSVSYHLSSIYSPWVTFGDVAYEFKNSKDTPATLMNFINSWLAEPWKSSKTKSTQNLEFTQSSYPCGVVPDKAVLLIASVDVQLDHFWWEVRAYAPGVKSYLIDYGQASTWEDLEEIIINREYPSEYGESRQVMKAGIDSGFRTDEVYQFCSRFPEVCIPIKGSSNHSTMAAPYTMTSLEKGVVGGLKLYVLNTDYWKDFIFARMIRPADEVGTIHLYKACPQEYSDHLRSEEKQEIRNVKTGAVTVQWKPLTSHPVNHLLDTCTYNAAVADIAGVKYLVEPADYEETEEVETYEDYGGGIGNTGHWFR</sequence>
<feature type="compositionally biased region" description="Polar residues" evidence="1">
    <location>
        <begin position="1"/>
        <end position="10"/>
    </location>
</feature>
<dbReference type="InterPro" id="IPR046453">
    <property type="entry name" value="GpA_ATPase"/>
</dbReference>
<dbReference type="Gene3D" id="3.40.50.300">
    <property type="entry name" value="P-loop containing nucleotide triphosphate hydrolases"/>
    <property type="match status" value="1"/>
</dbReference>
<dbReference type="Pfam" id="PF05876">
    <property type="entry name" value="GpA_ATPase"/>
    <property type="match status" value="1"/>
</dbReference>
<dbReference type="GO" id="GO:0016887">
    <property type="term" value="F:ATP hydrolysis activity"/>
    <property type="evidence" value="ECO:0007669"/>
    <property type="project" value="InterPro"/>
</dbReference>
<dbReference type="EMBL" id="BK015278">
    <property type="protein sequence ID" value="DAD99202.1"/>
    <property type="molecule type" value="Genomic_DNA"/>
</dbReference>
<dbReference type="InterPro" id="IPR046454">
    <property type="entry name" value="GpA_endonuclease"/>
</dbReference>
<dbReference type="NCBIfam" id="TIGR03831">
    <property type="entry name" value="YgiT_finger"/>
    <property type="match status" value="1"/>
</dbReference>
<dbReference type="InterPro" id="IPR022453">
    <property type="entry name" value="Znf_MqsA-type"/>
</dbReference>
<evidence type="ECO:0000256" key="1">
    <source>
        <dbReference type="SAM" id="MobiDB-lite"/>
    </source>
</evidence>
<dbReference type="InterPro" id="IPR027417">
    <property type="entry name" value="P-loop_NTPase"/>
</dbReference>
<accession>A0A8S5NYA6</accession>
<organism evidence="4">
    <name type="scientific">Myoviridae sp. ctj994</name>
    <dbReference type="NCBI Taxonomy" id="2825160"/>
    <lineage>
        <taxon>Viruses</taxon>
        <taxon>Duplodnaviria</taxon>
        <taxon>Heunggongvirae</taxon>
        <taxon>Uroviricota</taxon>
        <taxon>Caudoviricetes</taxon>
    </lineage>
</organism>
<proteinExistence type="predicted"/>
<dbReference type="Pfam" id="PF20454">
    <property type="entry name" value="GpA_nuclease"/>
    <property type="match status" value="1"/>
</dbReference>